<name>A0AA40F5G7_9PEZI</name>
<organism evidence="2 3">
    <name type="scientific">Schizothecium vesticola</name>
    <dbReference type="NCBI Taxonomy" id="314040"/>
    <lineage>
        <taxon>Eukaryota</taxon>
        <taxon>Fungi</taxon>
        <taxon>Dikarya</taxon>
        <taxon>Ascomycota</taxon>
        <taxon>Pezizomycotina</taxon>
        <taxon>Sordariomycetes</taxon>
        <taxon>Sordariomycetidae</taxon>
        <taxon>Sordariales</taxon>
        <taxon>Schizotheciaceae</taxon>
        <taxon>Schizothecium</taxon>
    </lineage>
</organism>
<gene>
    <name evidence="2" type="ORF">B0T18DRAFT_402768</name>
</gene>
<feature type="region of interest" description="Disordered" evidence="1">
    <location>
        <begin position="377"/>
        <end position="398"/>
    </location>
</feature>
<evidence type="ECO:0008006" key="4">
    <source>
        <dbReference type="Google" id="ProtNLM"/>
    </source>
</evidence>
<accession>A0AA40F5G7</accession>
<dbReference type="Gene3D" id="1.10.510.10">
    <property type="entry name" value="Transferase(Phosphotransferase) domain 1"/>
    <property type="match status" value="1"/>
</dbReference>
<keyword evidence="3" id="KW-1185">Reference proteome</keyword>
<comment type="caution">
    <text evidence="2">The sequence shown here is derived from an EMBL/GenBank/DDBJ whole genome shotgun (WGS) entry which is preliminary data.</text>
</comment>
<evidence type="ECO:0000313" key="3">
    <source>
        <dbReference type="Proteomes" id="UP001172155"/>
    </source>
</evidence>
<dbReference type="Proteomes" id="UP001172155">
    <property type="component" value="Unassembled WGS sequence"/>
</dbReference>
<evidence type="ECO:0000313" key="2">
    <source>
        <dbReference type="EMBL" id="KAK0751549.1"/>
    </source>
</evidence>
<proteinExistence type="predicted"/>
<sequence length="398" mass="44719">MAPASSAQNGRILAKVMMNRPGCRYEDGCRDEDGCITSIRCNGRVFHVEMSPFYLCDSPVIESRYRKFIAAVRDEDVLMATEEDKVQDPEDVLDDFHAWIIAVFKPVFLEVAPDVPPSFDPAKIAVGDARPLLSEYLFPEEHCCRLEAENDKPFPIHARDAESPFIPALNAIHPELAQELGQHVKFFDPSAIEVSFGRPEYALSHIPTRVLVELDDSGQKTVCFFKEFARGYRLESELEAHLRVCKSTLRSEVRVIRLRGLVAVDDGQIAGLLLTYVDHRRENDGLVFQESLLHTPIPLRQRWATQIQETVEQLHNAGIVWGDAKLDNVMIDKNNDAWLIDLGGGYTKGWVDKDMAGTKEGDLQGVAKIVECLSNQEYEPLSDSDQDSSDIVPDGKYS</sequence>
<protein>
    <recommendedName>
        <fullName evidence="4">Protein kinase domain-containing protein</fullName>
    </recommendedName>
</protein>
<dbReference type="EMBL" id="JAUKUD010000002">
    <property type="protein sequence ID" value="KAK0751549.1"/>
    <property type="molecule type" value="Genomic_DNA"/>
</dbReference>
<dbReference type="AlphaFoldDB" id="A0AA40F5G7"/>
<evidence type="ECO:0000256" key="1">
    <source>
        <dbReference type="SAM" id="MobiDB-lite"/>
    </source>
</evidence>
<reference evidence="2" key="1">
    <citation type="submission" date="2023-06" db="EMBL/GenBank/DDBJ databases">
        <title>Genome-scale phylogeny and comparative genomics of the fungal order Sordariales.</title>
        <authorList>
            <consortium name="Lawrence Berkeley National Laboratory"/>
            <person name="Hensen N."/>
            <person name="Bonometti L."/>
            <person name="Westerberg I."/>
            <person name="Brannstrom I.O."/>
            <person name="Guillou S."/>
            <person name="Cros-Aarteil S."/>
            <person name="Calhoun S."/>
            <person name="Haridas S."/>
            <person name="Kuo A."/>
            <person name="Mondo S."/>
            <person name="Pangilinan J."/>
            <person name="Riley R."/>
            <person name="LaButti K."/>
            <person name="Andreopoulos B."/>
            <person name="Lipzen A."/>
            <person name="Chen C."/>
            <person name="Yanf M."/>
            <person name="Daum C."/>
            <person name="Ng V."/>
            <person name="Clum A."/>
            <person name="Steindorff A."/>
            <person name="Ohm R."/>
            <person name="Martin F."/>
            <person name="Silar P."/>
            <person name="Natvig D."/>
            <person name="Lalanne C."/>
            <person name="Gautier V."/>
            <person name="Ament-velasquez S.L."/>
            <person name="Kruys A."/>
            <person name="Hutchinson M.I."/>
            <person name="Powell A.J."/>
            <person name="Barry K."/>
            <person name="Miller A.N."/>
            <person name="Grigoriev I.V."/>
            <person name="Debuchy R."/>
            <person name="Gladieux P."/>
            <person name="Thoren M.H."/>
            <person name="Johannesson H."/>
        </authorList>
    </citation>
    <scope>NUCLEOTIDE SEQUENCE</scope>
    <source>
        <strain evidence="2">SMH3187-1</strain>
    </source>
</reference>
<dbReference type="SUPFAM" id="SSF56112">
    <property type="entry name" value="Protein kinase-like (PK-like)"/>
    <property type="match status" value="1"/>
</dbReference>
<dbReference type="InterPro" id="IPR011009">
    <property type="entry name" value="Kinase-like_dom_sf"/>
</dbReference>